<accession>A0ABN7V233</accession>
<organism evidence="1 2">
    <name type="scientific">Gigaspora margarita</name>
    <dbReference type="NCBI Taxonomy" id="4874"/>
    <lineage>
        <taxon>Eukaryota</taxon>
        <taxon>Fungi</taxon>
        <taxon>Fungi incertae sedis</taxon>
        <taxon>Mucoromycota</taxon>
        <taxon>Glomeromycotina</taxon>
        <taxon>Glomeromycetes</taxon>
        <taxon>Diversisporales</taxon>
        <taxon>Gigasporaceae</taxon>
        <taxon>Gigaspora</taxon>
    </lineage>
</organism>
<proteinExistence type="predicted"/>
<feature type="non-terminal residue" evidence="1">
    <location>
        <position position="1"/>
    </location>
</feature>
<evidence type="ECO:0000313" key="1">
    <source>
        <dbReference type="EMBL" id="CAG8718921.1"/>
    </source>
</evidence>
<sequence>IINKSQIDQTKKANIDNESILQEVVIQLAKVLIEVLKIFCNI</sequence>
<reference evidence="1 2" key="1">
    <citation type="submission" date="2021-06" db="EMBL/GenBank/DDBJ databases">
        <authorList>
            <person name="Kallberg Y."/>
            <person name="Tangrot J."/>
            <person name="Rosling A."/>
        </authorList>
    </citation>
    <scope>NUCLEOTIDE SEQUENCE [LARGE SCALE GENOMIC DNA]</scope>
    <source>
        <strain evidence="1 2">120-4 pot B 10/14</strain>
    </source>
</reference>
<evidence type="ECO:0000313" key="2">
    <source>
        <dbReference type="Proteomes" id="UP000789901"/>
    </source>
</evidence>
<name>A0ABN7V233_GIGMA</name>
<protein>
    <submittedName>
        <fullName evidence="1">10598_t:CDS:1</fullName>
    </submittedName>
</protein>
<dbReference type="EMBL" id="CAJVQB010008440">
    <property type="protein sequence ID" value="CAG8718921.1"/>
    <property type="molecule type" value="Genomic_DNA"/>
</dbReference>
<comment type="caution">
    <text evidence="1">The sequence shown here is derived from an EMBL/GenBank/DDBJ whole genome shotgun (WGS) entry which is preliminary data.</text>
</comment>
<gene>
    <name evidence="1" type="ORF">GMARGA_LOCUS13353</name>
</gene>
<keyword evidence="2" id="KW-1185">Reference proteome</keyword>
<dbReference type="Proteomes" id="UP000789901">
    <property type="component" value="Unassembled WGS sequence"/>
</dbReference>